<dbReference type="Proteomes" id="UP000565579">
    <property type="component" value="Unassembled WGS sequence"/>
</dbReference>
<keyword evidence="1" id="KW-0808">Transferase</keyword>
<keyword evidence="1" id="KW-0418">Kinase</keyword>
<dbReference type="EMBL" id="JACHMI010000001">
    <property type="protein sequence ID" value="MBB6547116.1"/>
    <property type="molecule type" value="Genomic_DNA"/>
</dbReference>
<gene>
    <name evidence="1" type="ORF">HD593_001911</name>
</gene>
<evidence type="ECO:0000313" key="2">
    <source>
        <dbReference type="Proteomes" id="UP000565579"/>
    </source>
</evidence>
<accession>A0A7X0NPN0</accession>
<protein>
    <submittedName>
        <fullName evidence="1">Signal transduction histidine kinase</fullName>
    </submittedName>
</protein>
<proteinExistence type="predicted"/>
<evidence type="ECO:0000313" key="1">
    <source>
        <dbReference type="EMBL" id="MBB6547116.1"/>
    </source>
</evidence>
<dbReference type="GO" id="GO:0016301">
    <property type="term" value="F:kinase activity"/>
    <property type="evidence" value="ECO:0007669"/>
    <property type="project" value="UniProtKB-KW"/>
</dbReference>
<name>A0A7X0NPN0_9ACTN</name>
<organism evidence="1 2">
    <name type="scientific">Nonomuraea rubra</name>
    <dbReference type="NCBI Taxonomy" id="46180"/>
    <lineage>
        <taxon>Bacteria</taxon>
        <taxon>Bacillati</taxon>
        <taxon>Actinomycetota</taxon>
        <taxon>Actinomycetes</taxon>
        <taxon>Streptosporangiales</taxon>
        <taxon>Streptosporangiaceae</taxon>
        <taxon>Nonomuraea</taxon>
    </lineage>
</organism>
<dbReference type="AlphaFoldDB" id="A0A7X0NPN0"/>
<reference evidence="1 2" key="1">
    <citation type="submission" date="2020-08" db="EMBL/GenBank/DDBJ databases">
        <title>Sequencing the genomes of 1000 actinobacteria strains.</title>
        <authorList>
            <person name="Klenk H.-P."/>
        </authorList>
    </citation>
    <scope>NUCLEOTIDE SEQUENCE [LARGE SCALE GENOMIC DNA]</scope>
    <source>
        <strain evidence="1 2">DSM 43768</strain>
    </source>
</reference>
<comment type="caution">
    <text evidence="1">The sequence shown here is derived from an EMBL/GenBank/DDBJ whole genome shotgun (WGS) entry which is preliminary data.</text>
</comment>
<keyword evidence="2" id="KW-1185">Reference proteome</keyword>
<sequence length="29" mass="3206">MRMRAGLAGGTCTWEETGGTWRVQARLPL</sequence>